<feature type="region of interest" description="Disordered" evidence="1">
    <location>
        <begin position="219"/>
        <end position="266"/>
    </location>
</feature>
<evidence type="ECO:0000256" key="1">
    <source>
        <dbReference type="SAM" id="MobiDB-lite"/>
    </source>
</evidence>
<name>A0A9P8IFH1_MORAP</name>
<feature type="compositionally biased region" description="Low complexity" evidence="1">
    <location>
        <begin position="27"/>
        <end position="51"/>
    </location>
</feature>
<accession>A0A9P8IFH1</accession>
<evidence type="ECO:0000313" key="2">
    <source>
        <dbReference type="EMBL" id="KAG9327407.1"/>
    </source>
</evidence>
<feature type="region of interest" description="Disordered" evidence="1">
    <location>
        <begin position="1"/>
        <end position="199"/>
    </location>
</feature>
<feature type="non-terminal residue" evidence="2">
    <location>
        <position position="1"/>
    </location>
</feature>
<dbReference type="EMBL" id="JAIFTL010000005">
    <property type="protein sequence ID" value="KAG9327407.1"/>
    <property type="molecule type" value="Genomic_DNA"/>
</dbReference>
<feature type="compositionally biased region" description="Pro residues" evidence="1">
    <location>
        <begin position="52"/>
        <end position="75"/>
    </location>
</feature>
<sequence length="266" mass="28707">QSASPQGSSRSKANKGNRSSRKDTDPRIWTQTNRTITTTSRGRTMSGTSMSPTPPPPPPETPDDLPPPPPPPPPETLHSEHAPVPPPPPPSTSNGLAADSTAAEGGGRFVEADALTPIDSKSADTPAKPRRKRRFSPSAQETPVGSTSKPSYTSSSQASSSSRLDPSPKGLSPGSDSTKKPLTANEWEKTSFVGDASGDKRVKFLRLTRPYHQYLVHSVGLGKSAKIEAKPDSPEEASREAARRQQQLSDMERQYEQGRRQRHRFS</sequence>
<dbReference type="Proteomes" id="UP000717515">
    <property type="component" value="Unassembled WGS sequence"/>
</dbReference>
<gene>
    <name evidence="2" type="ORF">KVV02_005983</name>
</gene>
<feature type="compositionally biased region" description="Basic and acidic residues" evidence="1">
    <location>
        <begin position="250"/>
        <end position="259"/>
    </location>
</feature>
<evidence type="ECO:0000313" key="3">
    <source>
        <dbReference type="Proteomes" id="UP000717515"/>
    </source>
</evidence>
<organism evidence="2 3">
    <name type="scientific">Mortierella alpina</name>
    <name type="common">Oleaginous fungus</name>
    <name type="synonym">Mortierella renispora</name>
    <dbReference type="NCBI Taxonomy" id="64518"/>
    <lineage>
        <taxon>Eukaryota</taxon>
        <taxon>Fungi</taxon>
        <taxon>Fungi incertae sedis</taxon>
        <taxon>Mucoromycota</taxon>
        <taxon>Mortierellomycotina</taxon>
        <taxon>Mortierellomycetes</taxon>
        <taxon>Mortierellales</taxon>
        <taxon>Mortierellaceae</taxon>
        <taxon>Mortierella</taxon>
    </lineage>
</organism>
<reference evidence="2" key="1">
    <citation type="submission" date="2021-07" db="EMBL/GenBank/DDBJ databases">
        <title>Draft genome of Mortierella alpina, strain LL118, isolated from an aspen leaf litter sample.</title>
        <authorList>
            <person name="Yang S."/>
            <person name="Vinatzer B.A."/>
        </authorList>
    </citation>
    <scope>NUCLEOTIDE SEQUENCE</scope>
    <source>
        <strain evidence="2">LL118</strain>
    </source>
</reference>
<comment type="caution">
    <text evidence="2">The sequence shown here is derived from an EMBL/GenBank/DDBJ whole genome shotgun (WGS) entry which is preliminary data.</text>
</comment>
<protein>
    <submittedName>
        <fullName evidence="2">Uncharacterized protein</fullName>
    </submittedName>
</protein>
<feature type="compositionally biased region" description="Basic and acidic residues" evidence="1">
    <location>
        <begin position="225"/>
        <end position="243"/>
    </location>
</feature>
<feature type="compositionally biased region" description="Polar residues" evidence="1">
    <location>
        <begin position="1"/>
        <end position="11"/>
    </location>
</feature>
<feature type="compositionally biased region" description="Low complexity" evidence="1">
    <location>
        <begin position="146"/>
        <end position="168"/>
    </location>
</feature>
<proteinExistence type="predicted"/>
<dbReference type="AlphaFoldDB" id="A0A9P8IFH1"/>